<dbReference type="InterPro" id="IPR006674">
    <property type="entry name" value="HD_domain"/>
</dbReference>
<dbReference type="FunFam" id="1.10.3210.10:FF:000011">
    <property type="entry name" value="HD domain-containing protein 2"/>
    <property type="match status" value="1"/>
</dbReference>
<comment type="cofactor">
    <cofactor evidence="3">
        <name>Co(2+)</name>
        <dbReference type="ChEBI" id="CHEBI:48828"/>
    </cofactor>
</comment>
<dbReference type="InterPro" id="IPR039356">
    <property type="entry name" value="YfbR/HDDC2"/>
</dbReference>
<proteinExistence type="inferred from homology"/>
<evidence type="ECO:0000259" key="14">
    <source>
        <dbReference type="Pfam" id="PF13023"/>
    </source>
</evidence>
<evidence type="ECO:0000256" key="10">
    <source>
        <dbReference type="ARBA" id="ARBA00022801"/>
    </source>
</evidence>
<dbReference type="PANTHER" id="PTHR11845">
    <property type="entry name" value="5'-DEOXYNUCLEOTIDASE HDDC2"/>
    <property type="match status" value="1"/>
</dbReference>
<comment type="subunit">
    <text evidence="7">Homodimer.</text>
</comment>
<evidence type="ECO:0000256" key="5">
    <source>
        <dbReference type="ARBA" id="ARBA00004074"/>
    </source>
</evidence>
<evidence type="ECO:0000256" key="13">
    <source>
        <dbReference type="SAM" id="MobiDB-lite"/>
    </source>
</evidence>
<evidence type="ECO:0000256" key="9">
    <source>
        <dbReference type="ARBA" id="ARBA00022723"/>
    </source>
</evidence>
<sequence length="268" mass="29640">MSTPLSLSPPDNAASNVRSEPNDIPDVVSSAPSSAAAVKGPWSVQSALDALPSPPPTSQPGTPLPFLHLLERLKTTKREGWRRFSITSGESISDHMYRMSILTMLAPASLSSKLNIPHCTKMALVHDMAELLVGDITPKDEIPKEEKARREADTMEYLCGGEGLLGKWGKGEQGKSIQAIFEEYEESKTPESLFVHDVDKVELLLQMVEYEKRWKGKLDLGEIAYVAKNVVLEEMKEWCREILGERVEFWKGLGKKALSLDMSTTGDA</sequence>
<keyword evidence="16" id="KW-1185">Reference proteome</keyword>
<evidence type="ECO:0000256" key="12">
    <source>
        <dbReference type="ARBA" id="ARBA00023285"/>
    </source>
</evidence>
<organism evidence="15 16">
    <name type="scientific">Alectoria fallacina</name>
    <dbReference type="NCBI Taxonomy" id="1903189"/>
    <lineage>
        <taxon>Eukaryota</taxon>
        <taxon>Fungi</taxon>
        <taxon>Dikarya</taxon>
        <taxon>Ascomycota</taxon>
        <taxon>Pezizomycotina</taxon>
        <taxon>Lecanoromycetes</taxon>
        <taxon>OSLEUM clade</taxon>
        <taxon>Lecanoromycetidae</taxon>
        <taxon>Lecanorales</taxon>
        <taxon>Lecanorineae</taxon>
        <taxon>Parmeliaceae</taxon>
        <taxon>Alectoria</taxon>
    </lineage>
</organism>
<evidence type="ECO:0000256" key="2">
    <source>
        <dbReference type="ARBA" id="ARBA00001936"/>
    </source>
</evidence>
<dbReference type="GO" id="GO:0005737">
    <property type="term" value="C:cytoplasm"/>
    <property type="evidence" value="ECO:0007669"/>
    <property type="project" value="TreeGrafter"/>
</dbReference>
<dbReference type="AlphaFoldDB" id="A0A8H3I6V3"/>
<evidence type="ECO:0000313" key="16">
    <source>
        <dbReference type="Proteomes" id="UP000664203"/>
    </source>
</evidence>
<dbReference type="Gene3D" id="1.10.3210.10">
    <property type="entry name" value="Hypothetical protein af1432"/>
    <property type="match status" value="1"/>
</dbReference>
<comment type="catalytic activity">
    <reaction evidence="1">
        <text>a 2'-deoxyribonucleoside 5'-phosphate + H2O = a 2'-deoxyribonucleoside + phosphate</text>
        <dbReference type="Rhea" id="RHEA:36167"/>
        <dbReference type="ChEBI" id="CHEBI:15377"/>
        <dbReference type="ChEBI" id="CHEBI:18274"/>
        <dbReference type="ChEBI" id="CHEBI:43474"/>
        <dbReference type="ChEBI" id="CHEBI:65317"/>
        <dbReference type="EC" id="3.1.3.89"/>
    </reaction>
</comment>
<evidence type="ECO:0000256" key="8">
    <source>
        <dbReference type="ARBA" id="ARBA00012964"/>
    </source>
</evidence>
<comment type="function">
    <text evidence="5">Catalyzes the dephosphorylation of the nucleoside 5'-monophosphates deoxyadenosine monophosphate (dAMP), deoxycytidine monophosphate (dCMP), deoxyguanosine monophosphate (dGMP) and deoxythymidine monophosphate (dTMP).</text>
</comment>
<reference evidence="15" key="1">
    <citation type="submission" date="2021-03" db="EMBL/GenBank/DDBJ databases">
        <authorList>
            <person name="Tagirdzhanova G."/>
        </authorList>
    </citation>
    <scope>NUCLEOTIDE SEQUENCE</scope>
</reference>
<keyword evidence="10" id="KW-0378">Hydrolase</keyword>
<gene>
    <name evidence="15" type="ORF">ALECFALPRED_011041</name>
</gene>
<dbReference type="EMBL" id="CAJPDR010000097">
    <property type="protein sequence ID" value="CAF9917107.1"/>
    <property type="molecule type" value="Genomic_DNA"/>
</dbReference>
<dbReference type="GO" id="GO:0046872">
    <property type="term" value="F:metal ion binding"/>
    <property type="evidence" value="ECO:0007669"/>
    <property type="project" value="UniProtKB-KW"/>
</dbReference>
<dbReference type="GO" id="GO:0009159">
    <property type="term" value="P:deoxyribonucleoside monophosphate catabolic process"/>
    <property type="evidence" value="ECO:0007669"/>
    <property type="project" value="UniProtKB-ARBA"/>
</dbReference>
<comment type="similarity">
    <text evidence="6">Belongs to the HDDC2 family.</text>
</comment>
<dbReference type="EC" id="3.1.3.89" evidence="8"/>
<feature type="domain" description="HD" evidence="14">
    <location>
        <begin position="71"/>
        <end position="235"/>
    </location>
</feature>
<comment type="cofactor">
    <cofactor evidence="2">
        <name>Mn(2+)</name>
        <dbReference type="ChEBI" id="CHEBI:29035"/>
    </cofactor>
</comment>
<dbReference type="Proteomes" id="UP000664203">
    <property type="component" value="Unassembled WGS sequence"/>
</dbReference>
<dbReference type="GO" id="GO:0002953">
    <property type="term" value="F:5'-deoxynucleotidase activity"/>
    <property type="evidence" value="ECO:0007669"/>
    <property type="project" value="UniProtKB-EC"/>
</dbReference>
<accession>A0A8H3I6V3</accession>
<evidence type="ECO:0000256" key="6">
    <source>
        <dbReference type="ARBA" id="ARBA00009999"/>
    </source>
</evidence>
<evidence type="ECO:0000256" key="3">
    <source>
        <dbReference type="ARBA" id="ARBA00001941"/>
    </source>
</evidence>
<evidence type="ECO:0000256" key="1">
    <source>
        <dbReference type="ARBA" id="ARBA00001638"/>
    </source>
</evidence>
<keyword evidence="12" id="KW-0170">Cobalt</keyword>
<evidence type="ECO:0000256" key="11">
    <source>
        <dbReference type="ARBA" id="ARBA00022842"/>
    </source>
</evidence>
<evidence type="ECO:0000256" key="7">
    <source>
        <dbReference type="ARBA" id="ARBA00011738"/>
    </source>
</evidence>
<evidence type="ECO:0000256" key="4">
    <source>
        <dbReference type="ARBA" id="ARBA00001946"/>
    </source>
</evidence>
<evidence type="ECO:0000313" key="15">
    <source>
        <dbReference type="EMBL" id="CAF9917107.1"/>
    </source>
</evidence>
<comment type="cofactor">
    <cofactor evidence="4">
        <name>Mg(2+)</name>
        <dbReference type="ChEBI" id="CHEBI:18420"/>
    </cofactor>
</comment>
<feature type="region of interest" description="Disordered" evidence="13">
    <location>
        <begin position="1"/>
        <end position="32"/>
    </location>
</feature>
<keyword evidence="11" id="KW-0460">Magnesium</keyword>
<dbReference type="PANTHER" id="PTHR11845:SF13">
    <property type="entry name" value="5'-DEOXYNUCLEOTIDASE HDDC2"/>
    <property type="match status" value="1"/>
</dbReference>
<protein>
    <recommendedName>
        <fullName evidence="8">5'-deoxynucleotidase</fullName>
        <ecNumber evidence="8">3.1.3.89</ecNumber>
    </recommendedName>
</protein>
<comment type="caution">
    <text evidence="15">The sequence shown here is derived from an EMBL/GenBank/DDBJ whole genome shotgun (WGS) entry which is preliminary data.</text>
</comment>
<dbReference type="Pfam" id="PF13023">
    <property type="entry name" value="HD_3"/>
    <property type="match status" value="1"/>
</dbReference>
<keyword evidence="9" id="KW-0479">Metal-binding</keyword>
<dbReference type="SUPFAM" id="SSF109604">
    <property type="entry name" value="HD-domain/PDEase-like"/>
    <property type="match status" value="1"/>
</dbReference>
<name>A0A8H3I6V3_9LECA</name>
<dbReference type="OrthoDB" id="10254258at2759"/>